<accession>A0A164U1M3</accession>
<dbReference type="AlphaFoldDB" id="A0A164U1M3"/>
<name>A0A164U1M3_9CRUS</name>
<evidence type="ECO:0000313" key="2">
    <source>
        <dbReference type="Proteomes" id="UP000076858"/>
    </source>
</evidence>
<dbReference type="EMBL" id="LRGB01001637">
    <property type="protein sequence ID" value="KZS10973.1"/>
    <property type="molecule type" value="Genomic_DNA"/>
</dbReference>
<protein>
    <submittedName>
        <fullName evidence="1">Uncharacterized protein</fullName>
    </submittedName>
</protein>
<keyword evidence="2" id="KW-1185">Reference proteome</keyword>
<reference evidence="1 2" key="1">
    <citation type="submission" date="2016-03" db="EMBL/GenBank/DDBJ databases">
        <title>EvidentialGene: Evidence-directed Construction of Genes on Genomes.</title>
        <authorList>
            <person name="Gilbert D.G."/>
            <person name="Choi J.-H."/>
            <person name="Mockaitis K."/>
            <person name="Colbourne J."/>
            <person name="Pfrender M."/>
        </authorList>
    </citation>
    <scope>NUCLEOTIDE SEQUENCE [LARGE SCALE GENOMIC DNA]</scope>
    <source>
        <strain evidence="1 2">Xinb3</strain>
        <tissue evidence="1">Complete organism</tissue>
    </source>
</reference>
<comment type="caution">
    <text evidence="1">The sequence shown here is derived from an EMBL/GenBank/DDBJ whole genome shotgun (WGS) entry which is preliminary data.</text>
</comment>
<gene>
    <name evidence="1" type="ORF">APZ42_024434</name>
</gene>
<organism evidence="1 2">
    <name type="scientific">Daphnia magna</name>
    <dbReference type="NCBI Taxonomy" id="35525"/>
    <lineage>
        <taxon>Eukaryota</taxon>
        <taxon>Metazoa</taxon>
        <taxon>Ecdysozoa</taxon>
        <taxon>Arthropoda</taxon>
        <taxon>Crustacea</taxon>
        <taxon>Branchiopoda</taxon>
        <taxon>Diplostraca</taxon>
        <taxon>Cladocera</taxon>
        <taxon>Anomopoda</taxon>
        <taxon>Daphniidae</taxon>
        <taxon>Daphnia</taxon>
    </lineage>
</organism>
<evidence type="ECO:0000313" key="1">
    <source>
        <dbReference type="EMBL" id="KZS10973.1"/>
    </source>
</evidence>
<dbReference type="Proteomes" id="UP000076858">
    <property type="component" value="Unassembled WGS sequence"/>
</dbReference>
<sequence length="51" mass="5985">MRKTLGCETRPLRAALLRGLLPLILFRDRTNSHTSFSIMHFFCLRYCGFSH</sequence>
<proteinExistence type="predicted"/>